<accession>A0A2K3V1L3</accession>
<name>A0A2K3V1L3_9DEIO</name>
<keyword evidence="3" id="KW-0046">Antibiotic resistance</keyword>
<evidence type="ECO:0000313" key="5">
    <source>
        <dbReference type="EMBL" id="PNY82682.1"/>
    </source>
</evidence>
<dbReference type="SUPFAM" id="SSF54593">
    <property type="entry name" value="Glyoxalase/Bleomycin resistance protein/Dihydroxybiphenyl dioxygenase"/>
    <property type="match status" value="1"/>
</dbReference>
<dbReference type="GO" id="GO:0046677">
    <property type="term" value="P:response to antibiotic"/>
    <property type="evidence" value="ECO:0007669"/>
    <property type="project" value="UniProtKB-KW"/>
</dbReference>
<dbReference type="CDD" id="cd08349">
    <property type="entry name" value="BLMA_like"/>
    <property type="match status" value="1"/>
</dbReference>
<evidence type="ECO:0000313" key="6">
    <source>
        <dbReference type="Proteomes" id="UP000236379"/>
    </source>
</evidence>
<dbReference type="GO" id="GO:0051213">
    <property type="term" value="F:dioxygenase activity"/>
    <property type="evidence" value="ECO:0007669"/>
    <property type="project" value="UniProtKB-KW"/>
</dbReference>
<dbReference type="Proteomes" id="UP000236379">
    <property type="component" value="Unassembled WGS sequence"/>
</dbReference>
<evidence type="ECO:0000256" key="3">
    <source>
        <dbReference type="ARBA" id="ARBA00023251"/>
    </source>
</evidence>
<evidence type="ECO:0000259" key="4">
    <source>
        <dbReference type="PROSITE" id="PS51819"/>
    </source>
</evidence>
<dbReference type="AlphaFoldDB" id="A0A2K3V1L3"/>
<gene>
    <name evidence="5" type="ORF">CVO96_16175</name>
</gene>
<reference evidence="5 6" key="1">
    <citation type="submission" date="2018-01" db="EMBL/GenBank/DDBJ databases">
        <title>Deinococcus koreensis sp. nov., a radiation-resistant bacterium isolated from river water.</title>
        <authorList>
            <person name="Choi A."/>
        </authorList>
    </citation>
    <scope>NUCLEOTIDE SEQUENCE [LARGE SCALE GENOMIC DNA]</scope>
    <source>
        <strain evidence="5 6">SJW1-2</strain>
    </source>
</reference>
<feature type="domain" description="VOC" evidence="4">
    <location>
        <begin position="5"/>
        <end position="120"/>
    </location>
</feature>
<dbReference type="InterPro" id="IPR004360">
    <property type="entry name" value="Glyas_Fos-R_dOase_dom"/>
</dbReference>
<dbReference type="RefSeq" id="WP_103313114.1">
    <property type="nucleotide sequence ID" value="NZ_PPPD01000001.1"/>
</dbReference>
<keyword evidence="5" id="KW-0560">Oxidoreductase</keyword>
<comment type="caution">
    <text evidence="5">The sequence shown here is derived from an EMBL/GenBank/DDBJ whole genome shotgun (WGS) entry which is preliminary data.</text>
</comment>
<dbReference type="Pfam" id="PF00903">
    <property type="entry name" value="Glyoxalase"/>
    <property type="match status" value="1"/>
</dbReference>
<evidence type="ECO:0000256" key="1">
    <source>
        <dbReference type="ARBA" id="ARBA00011051"/>
    </source>
</evidence>
<dbReference type="InterPro" id="IPR029068">
    <property type="entry name" value="Glyas_Bleomycin-R_OHBP_Dase"/>
</dbReference>
<dbReference type="EMBL" id="PPPD01000001">
    <property type="protein sequence ID" value="PNY82682.1"/>
    <property type="molecule type" value="Genomic_DNA"/>
</dbReference>
<dbReference type="PROSITE" id="PS51819">
    <property type="entry name" value="VOC"/>
    <property type="match status" value="1"/>
</dbReference>
<sequence>MRLQGTAIPTLPSRSLPQTLAFYQRLGFGGELRGGDTYAVVQRDGVEFHFFFHPELRPGESSAGFYLRVEDVDGVYQDFAVARLPQQGIPRMDALEDKPWGMREFAVVDPDGNLLRIGQRSPGAAR</sequence>
<keyword evidence="6" id="KW-1185">Reference proteome</keyword>
<organism evidence="5 6">
    <name type="scientific">Deinococcus koreensis</name>
    <dbReference type="NCBI Taxonomy" id="2054903"/>
    <lineage>
        <taxon>Bacteria</taxon>
        <taxon>Thermotogati</taxon>
        <taxon>Deinococcota</taxon>
        <taxon>Deinococci</taxon>
        <taxon>Deinococcales</taxon>
        <taxon>Deinococcaceae</taxon>
        <taxon>Deinococcus</taxon>
    </lineage>
</organism>
<keyword evidence="5" id="KW-0223">Dioxygenase</keyword>
<proteinExistence type="inferred from homology"/>
<comment type="similarity">
    <text evidence="1">Belongs to the bleomycin resistance protein family.</text>
</comment>
<protein>
    <recommendedName>
        <fullName evidence="2">Bleomycin resistance protein</fullName>
    </recommendedName>
</protein>
<dbReference type="InterPro" id="IPR000335">
    <property type="entry name" value="Bleomycin-R"/>
</dbReference>
<dbReference type="OrthoDB" id="9798201at2"/>
<dbReference type="Gene3D" id="3.10.180.10">
    <property type="entry name" value="2,3-Dihydroxybiphenyl 1,2-Dioxygenase, domain 1"/>
    <property type="match status" value="1"/>
</dbReference>
<evidence type="ECO:0000256" key="2">
    <source>
        <dbReference type="ARBA" id="ARBA00021572"/>
    </source>
</evidence>
<dbReference type="InterPro" id="IPR037523">
    <property type="entry name" value="VOC_core"/>
</dbReference>